<reference evidence="5" key="1">
    <citation type="submission" date="2014-09" db="EMBL/GenBank/DDBJ databases">
        <authorList>
            <person name="Magalhaes I.L.F."/>
            <person name="Oliveira U."/>
            <person name="Santos F.R."/>
            <person name="Vidigal T.H.D.A."/>
            <person name="Brescovit A.D."/>
            <person name="Santos A.J."/>
        </authorList>
    </citation>
    <scope>NUCLEOTIDE SEQUENCE</scope>
</reference>
<dbReference type="PANTHER" id="PTHR15885">
    <property type="entry name" value="COILED-COIL DOMAIN-CONTAINING PROTEIN 174"/>
    <property type="match status" value="1"/>
</dbReference>
<feature type="compositionally biased region" description="Low complexity" evidence="3">
    <location>
        <begin position="38"/>
        <end position="49"/>
    </location>
</feature>
<dbReference type="PANTHER" id="PTHR15885:SF1">
    <property type="entry name" value="COILED-COIL DOMAIN-CONTAINING PROTEIN 174"/>
    <property type="match status" value="1"/>
</dbReference>
<feature type="region of interest" description="Disordered" evidence="3">
    <location>
        <begin position="165"/>
        <end position="197"/>
    </location>
</feature>
<dbReference type="Pfam" id="PF25449">
    <property type="entry name" value="CCDC174_GRSR"/>
    <property type="match status" value="1"/>
</dbReference>
<evidence type="ECO:0000256" key="2">
    <source>
        <dbReference type="SAM" id="Coils"/>
    </source>
</evidence>
<sequence>MKSGKTIDISKSSLVSLKAELIRKKEEADKLRGSENYVKLPSKPKPVVKANPGVSQRNERDVAEMTSEEVDLLQKSKDILKIKSSLYDQLHSGSLVSDDGKSRYLVDFENKPPAPSTEDEVIGPLPPTQEEAQTDESNDELDEDDDGWVEYKDCLGRSRKCLREDLPAMQKRDQSLSDVLLKEPPKKEETVSAAPQDEDEQLRELIHNDSHLEELRKKWEQKEMELLTKQNVHYEDLLFDEARSHGVGYWRFSTDEAKRLEEQDMLRKIRVETEQKQKEAKALRERREQQRQARLIAARQRQRARLGLPPLDPKEILGQTEEVKEPEAPVEEVTEDLEIRLRKAAHVRPWDVGKDGAQQPVMTQEEWVEKKREERIDEFAPLHTSIPTPTMSESVSTMDPLPNETTAIVKKKKKKKKKKKGLLQTSLTESMEIPMPEMELPEEVNPMFSRTKNFLKKRNAAKAGLGDQEDPGEGIDLSSSRGAAVPPPMDFDYHTPAVRRRHVPSGSTSHQETADAIEAGLRLLRQQYVANAAPKDTRMDS</sequence>
<feature type="compositionally biased region" description="Polar residues" evidence="3">
    <location>
        <begin position="385"/>
        <end position="397"/>
    </location>
</feature>
<dbReference type="EMBL" id="GBRD01002443">
    <property type="protein sequence ID" value="JAG63378.1"/>
    <property type="molecule type" value="Transcribed_RNA"/>
</dbReference>
<keyword evidence="1 2" id="KW-0175">Coiled coil</keyword>
<evidence type="ECO:0000256" key="1">
    <source>
        <dbReference type="ARBA" id="ARBA00023054"/>
    </source>
</evidence>
<evidence type="ECO:0000259" key="4">
    <source>
        <dbReference type="Pfam" id="PF25449"/>
    </source>
</evidence>
<proteinExistence type="predicted"/>
<feature type="region of interest" description="Disordered" evidence="3">
    <location>
        <begin position="106"/>
        <end position="147"/>
    </location>
</feature>
<dbReference type="InterPro" id="IPR025066">
    <property type="entry name" value="CCDC174-like"/>
</dbReference>
<evidence type="ECO:0000256" key="3">
    <source>
        <dbReference type="SAM" id="MobiDB-lite"/>
    </source>
</evidence>
<protein>
    <recommendedName>
        <fullName evidence="4">CCDC174 alpha/beta GRSR domain-containing protein</fullName>
    </recommendedName>
</protein>
<dbReference type="AlphaFoldDB" id="A0A0K8TCU3"/>
<dbReference type="InterPro" id="IPR057464">
    <property type="entry name" value="CCDC174_GRSR"/>
</dbReference>
<dbReference type="Pfam" id="PF13300">
    <property type="entry name" value="DUF4078"/>
    <property type="match status" value="1"/>
</dbReference>
<feature type="region of interest" description="Disordered" evidence="3">
    <location>
        <begin position="460"/>
        <end position="494"/>
    </location>
</feature>
<dbReference type="GO" id="GO:0005634">
    <property type="term" value="C:nucleus"/>
    <property type="evidence" value="ECO:0007669"/>
    <property type="project" value="TreeGrafter"/>
</dbReference>
<feature type="region of interest" description="Disordered" evidence="3">
    <location>
        <begin position="378"/>
        <end position="403"/>
    </location>
</feature>
<accession>A0A0K8TCU3</accession>
<feature type="compositionally biased region" description="Basic and acidic residues" evidence="3">
    <location>
        <begin position="165"/>
        <end position="190"/>
    </location>
</feature>
<feature type="domain" description="CCDC174 alpha/beta GRSR" evidence="4">
    <location>
        <begin position="148"/>
        <end position="176"/>
    </location>
</feature>
<name>A0A0K8TCU3_LYGHE</name>
<feature type="region of interest" description="Disordered" evidence="3">
    <location>
        <begin position="35"/>
        <end position="63"/>
    </location>
</feature>
<organism evidence="5">
    <name type="scientific">Lygus hesperus</name>
    <name type="common">Western plant bug</name>
    <dbReference type="NCBI Taxonomy" id="30085"/>
    <lineage>
        <taxon>Eukaryota</taxon>
        <taxon>Metazoa</taxon>
        <taxon>Ecdysozoa</taxon>
        <taxon>Arthropoda</taxon>
        <taxon>Hexapoda</taxon>
        <taxon>Insecta</taxon>
        <taxon>Pterygota</taxon>
        <taxon>Neoptera</taxon>
        <taxon>Paraneoptera</taxon>
        <taxon>Hemiptera</taxon>
        <taxon>Heteroptera</taxon>
        <taxon>Panheteroptera</taxon>
        <taxon>Cimicomorpha</taxon>
        <taxon>Miridae</taxon>
        <taxon>Mirini</taxon>
        <taxon>Lygus</taxon>
    </lineage>
</organism>
<feature type="coiled-coil region" evidence="2">
    <location>
        <begin position="266"/>
        <end position="293"/>
    </location>
</feature>
<feature type="compositionally biased region" description="Acidic residues" evidence="3">
    <location>
        <begin position="132"/>
        <end position="147"/>
    </location>
</feature>
<evidence type="ECO:0000313" key="5">
    <source>
        <dbReference type="EMBL" id="JAG63378.1"/>
    </source>
</evidence>